<keyword evidence="2" id="KW-0328">Glycosyltransferase</keyword>
<name>A0AAV0H6E6_9ROSI</name>
<organism evidence="7 8">
    <name type="scientific">Linum tenue</name>
    <dbReference type="NCBI Taxonomy" id="586396"/>
    <lineage>
        <taxon>Eukaryota</taxon>
        <taxon>Viridiplantae</taxon>
        <taxon>Streptophyta</taxon>
        <taxon>Embryophyta</taxon>
        <taxon>Tracheophyta</taxon>
        <taxon>Spermatophyta</taxon>
        <taxon>Magnoliopsida</taxon>
        <taxon>eudicotyledons</taxon>
        <taxon>Gunneridae</taxon>
        <taxon>Pentapetalae</taxon>
        <taxon>rosids</taxon>
        <taxon>fabids</taxon>
        <taxon>Malpighiales</taxon>
        <taxon>Linaceae</taxon>
        <taxon>Linum</taxon>
    </lineage>
</organism>
<sequence>MNDEELLWRASMVPRIVSVPFRRVPKVAFMFLTRGALPLAPLWEVFFRGHEGLYSIYVHNLPNYNDTDPLDSVFYGRRIPSKVGNTIGGWLGSTVNDRSRASTGRQRSPRLRQPTVRPLIRSMHPYLQLHNGLQLPHQVNPHLRGGLRPPRPSGPRTLQPMDEAPDPAGPVAEGLTVVRAGPKAGHRDGVGPDLLPRLPAPLHRPLLRRRALPPYLRPH</sequence>
<feature type="region of interest" description="Disordered" evidence="6">
    <location>
        <begin position="145"/>
        <end position="166"/>
    </location>
</feature>
<evidence type="ECO:0000256" key="5">
    <source>
        <dbReference type="ARBA" id="ARBA00023180"/>
    </source>
</evidence>
<feature type="region of interest" description="Disordered" evidence="6">
    <location>
        <begin position="91"/>
        <end position="112"/>
    </location>
</feature>
<gene>
    <name evidence="7" type="ORF">LITE_LOCUS2552</name>
</gene>
<dbReference type="GO" id="GO:0016020">
    <property type="term" value="C:membrane"/>
    <property type="evidence" value="ECO:0007669"/>
    <property type="project" value="UniProtKB-SubCell"/>
</dbReference>
<keyword evidence="3" id="KW-0808">Transferase</keyword>
<dbReference type="PANTHER" id="PTHR31042">
    <property type="entry name" value="CORE-2/I-BRANCHING BETA-1,6-N-ACETYLGLUCOSAMINYLTRANSFERASE FAMILY PROTEIN-RELATED"/>
    <property type="match status" value="1"/>
</dbReference>
<reference evidence="7" key="1">
    <citation type="submission" date="2022-08" db="EMBL/GenBank/DDBJ databases">
        <authorList>
            <person name="Gutierrez-Valencia J."/>
        </authorList>
    </citation>
    <scope>NUCLEOTIDE SEQUENCE</scope>
</reference>
<dbReference type="GO" id="GO:0016757">
    <property type="term" value="F:glycosyltransferase activity"/>
    <property type="evidence" value="ECO:0007669"/>
    <property type="project" value="UniProtKB-KW"/>
</dbReference>
<keyword evidence="4" id="KW-0472">Membrane</keyword>
<evidence type="ECO:0000256" key="3">
    <source>
        <dbReference type="ARBA" id="ARBA00022679"/>
    </source>
</evidence>
<evidence type="ECO:0000256" key="4">
    <source>
        <dbReference type="ARBA" id="ARBA00023136"/>
    </source>
</evidence>
<evidence type="ECO:0000313" key="8">
    <source>
        <dbReference type="Proteomes" id="UP001154282"/>
    </source>
</evidence>
<evidence type="ECO:0000256" key="2">
    <source>
        <dbReference type="ARBA" id="ARBA00022676"/>
    </source>
</evidence>
<dbReference type="Pfam" id="PF02485">
    <property type="entry name" value="Branch"/>
    <property type="match status" value="1"/>
</dbReference>
<dbReference type="AlphaFoldDB" id="A0AAV0H6E6"/>
<evidence type="ECO:0000313" key="7">
    <source>
        <dbReference type="EMBL" id="CAI0380168.1"/>
    </source>
</evidence>
<dbReference type="Proteomes" id="UP001154282">
    <property type="component" value="Unassembled WGS sequence"/>
</dbReference>
<dbReference type="InterPro" id="IPR044174">
    <property type="entry name" value="BC10-like"/>
</dbReference>
<evidence type="ECO:0000256" key="1">
    <source>
        <dbReference type="ARBA" id="ARBA00004606"/>
    </source>
</evidence>
<comment type="caution">
    <text evidence="7">The sequence shown here is derived from an EMBL/GenBank/DDBJ whole genome shotgun (WGS) entry which is preliminary data.</text>
</comment>
<dbReference type="PANTHER" id="PTHR31042:SF77">
    <property type="entry name" value="GLYCOSYLTRANSFERASE"/>
    <property type="match status" value="1"/>
</dbReference>
<evidence type="ECO:0000256" key="6">
    <source>
        <dbReference type="SAM" id="MobiDB-lite"/>
    </source>
</evidence>
<feature type="compositionally biased region" description="Polar residues" evidence="6">
    <location>
        <begin position="93"/>
        <end position="106"/>
    </location>
</feature>
<keyword evidence="8" id="KW-1185">Reference proteome</keyword>
<accession>A0AAV0H6E6</accession>
<protein>
    <submittedName>
        <fullName evidence="7">Uncharacterized protein</fullName>
    </submittedName>
</protein>
<dbReference type="InterPro" id="IPR003406">
    <property type="entry name" value="Glyco_trans_14"/>
</dbReference>
<proteinExistence type="predicted"/>
<keyword evidence="5" id="KW-0325">Glycoprotein</keyword>
<dbReference type="EMBL" id="CAMGYJ010000002">
    <property type="protein sequence ID" value="CAI0380168.1"/>
    <property type="molecule type" value="Genomic_DNA"/>
</dbReference>
<feature type="compositionally biased region" description="Low complexity" evidence="6">
    <location>
        <begin position="145"/>
        <end position="158"/>
    </location>
</feature>
<comment type="subcellular location">
    <subcellularLocation>
        <location evidence="1">Membrane</location>
        <topology evidence="1">Single-pass type II membrane protein</topology>
    </subcellularLocation>
</comment>